<dbReference type="SUPFAM" id="SSF47616">
    <property type="entry name" value="GST C-terminal domain-like"/>
    <property type="match status" value="1"/>
</dbReference>
<dbReference type="EMBL" id="CXWC01000011">
    <property type="protein sequence ID" value="CTQ74259.1"/>
    <property type="molecule type" value="Genomic_DNA"/>
</dbReference>
<dbReference type="PANTHER" id="PTHR43968:SF6">
    <property type="entry name" value="GLUTATHIONE S-TRANSFERASE OMEGA"/>
    <property type="match status" value="1"/>
</dbReference>
<dbReference type="STRING" id="311410.LA5095_00834"/>
<dbReference type="InterPro" id="IPR036249">
    <property type="entry name" value="Thioredoxin-like_sf"/>
</dbReference>
<dbReference type="InterPro" id="IPR040079">
    <property type="entry name" value="Glutathione_S-Trfase"/>
</dbReference>
<dbReference type="SFLD" id="SFLDS00019">
    <property type="entry name" value="Glutathione_Transferase_(cytos"/>
    <property type="match status" value="1"/>
</dbReference>
<name>A0A0M7AH78_9HYPH</name>
<dbReference type="CDD" id="cd03196">
    <property type="entry name" value="GST_C_5"/>
    <property type="match status" value="1"/>
</dbReference>
<organism evidence="3 4">
    <name type="scientific">Roseibium album</name>
    <dbReference type="NCBI Taxonomy" id="311410"/>
    <lineage>
        <taxon>Bacteria</taxon>
        <taxon>Pseudomonadati</taxon>
        <taxon>Pseudomonadota</taxon>
        <taxon>Alphaproteobacteria</taxon>
        <taxon>Hyphomicrobiales</taxon>
        <taxon>Stappiaceae</taxon>
        <taxon>Roseibium</taxon>
    </lineage>
</organism>
<evidence type="ECO:0000259" key="1">
    <source>
        <dbReference type="PROSITE" id="PS50404"/>
    </source>
</evidence>
<gene>
    <name evidence="3" type="ORF">LA5096_03974</name>
</gene>
<feature type="domain" description="GST C-terminal" evidence="2">
    <location>
        <begin position="86"/>
        <end position="211"/>
    </location>
</feature>
<evidence type="ECO:0000313" key="4">
    <source>
        <dbReference type="Proteomes" id="UP000049983"/>
    </source>
</evidence>
<proteinExistence type="predicted"/>
<dbReference type="RefSeq" id="WP_055112768.1">
    <property type="nucleotide sequence ID" value="NZ_CXWA01000005.1"/>
</dbReference>
<dbReference type="Proteomes" id="UP000049983">
    <property type="component" value="Unassembled WGS sequence"/>
</dbReference>
<dbReference type="Gene3D" id="1.20.1050.10">
    <property type="match status" value="1"/>
</dbReference>
<dbReference type="GO" id="GO:0005737">
    <property type="term" value="C:cytoplasm"/>
    <property type="evidence" value="ECO:0007669"/>
    <property type="project" value="TreeGrafter"/>
</dbReference>
<dbReference type="Pfam" id="PF00043">
    <property type="entry name" value="GST_C"/>
    <property type="match status" value="1"/>
</dbReference>
<dbReference type="PANTHER" id="PTHR43968">
    <property type="match status" value="1"/>
</dbReference>
<dbReference type="SUPFAM" id="SSF52833">
    <property type="entry name" value="Thioredoxin-like"/>
    <property type="match status" value="1"/>
</dbReference>
<dbReference type="Gene3D" id="3.40.30.10">
    <property type="entry name" value="Glutaredoxin"/>
    <property type="match status" value="1"/>
</dbReference>
<keyword evidence="4" id="KW-1185">Reference proteome</keyword>
<dbReference type="InterPro" id="IPR050983">
    <property type="entry name" value="GST_Omega/HSP26"/>
</dbReference>
<dbReference type="OrthoDB" id="9813092at2"/>
<dbReference type="PROSITE" id="PS50405">
    <property type="entry name" value="GST_CTER"/>
    <property type="match status" value="1"/>
</dbReference>
<evidence type="ECO:0000313" key="3">
    <source>
        <dbReference type="EMBL" id="CTQ74259.1"/>
    </source>
</evidence>
<dbReference type="InterPro" id="IPR036282">
    <property type="entry name" value="Glutathione-S-Trfase_C_sf"/>
</dbReference>
<dbReference type="InterPro" id="IPR010987">
    <property type="entry name" value="Glutathione-S-Trfase_C-like"/>
</dbReference>
<evidence type="ECO:0000259" key="2">
    <source>
        <dbReference type="PROSITE" id="PS50405"/>
    </source>
</evidence>
<accession>A0A0M7AH78</accession>
<protein>
    <submittedName>
        <fullName evidence="3">Glutaredoxin 2</fullName>
    </submittedName>
</protein>
<dbReference type="GeneID" id="97671295"/>
<dbReference type="AlphaFoldDB" id="A0A0M7AH78"/>
<dbReference type="InterPro" id="IPR004045">
    <property type="entry name" value="Glutathione_S-Trfase_N"/>
</dbReference>
<feature type="domain" description="GST N-terminal" evidence="1">
    <location>
        <begin position="3"/>
        <end position="81"/>
    </location>
</feature>
<dbReference type="Pfam" id="PF13417">
    <property type="entry name" value="GST_N_3"/>
    <property type="match status" value="1"/>
</dbReference>
<sequence length="215" mass="25121">MHTLPILYSFRRCPFAIRARLAIAASGQSVELREIVLRDKAPEFLQTSPSATVPCLKTDAFVLDESLDIMLWALGIHDPESWLRPAEGDREQLLALITRCDGPFKIHLDRYKYHTRYEDAQREHERTAASEFLIDLNERLSNRAWLFGNSASLSDYAILPFVRQFANTDRAWFDGEEWLALKKWLEAFECSERFQSVMPKWQRWTADDRPIRFPA</sequence>
<dbReference type="PROSITE" id="PS50404">
    <property type="entry name" value="GST_NTER"/>
    <property type="match status" value="1"/>
</dbReference>
<reference evidence="4" key="1">
    <citation type="submission" date="2015-07" db="EMBL/GenBank/DDBJ databases">
        <authorList>
            <person name="Rodrigo-Torres Lidia"/>
            <person name="Arahal R.David."/>
        </authorList>
    </citation>
    <scope>NUCLEOTIDE SEQUENCE [LARGE SCALE GENOMIC DNA]</scope>
    <source>
        <strain evidence="4">CECT 5096</strain>
    </source>
</reference>
<dbReference type="InterPro" id="IPR004046">
    <property type="entry name" value="GST_C"/>
</dbReference>